<dbReference type="RefSeq" id="WP_065133374.1">
    <property type="nucleotide sequence ID" value="NZ_MAEM01000186.1"/>
</dbReference>
<reference evidence="2 3" key="1">
    <citation type="submission" date="2016-06" db="EMBL/GenBank/DDBJ databases">
        <authorList>
            <person name="Kjaerup R.B."/>
            <person name="Dalgaard T.S."/>
            <person name="Juul-Madsen H.R."/>
        </authorList>
    </citation>
    <scope>NUCLEOTIDE SEQUENCE [LARGE SCALE GENOMIC DNA]</scope>
    <source>
        <strain evidence="2 3">1245752.6</strain>
    </source>
</reference>
<sequence length="152" mass="16187">MAAGQPRSGGSTPPIESTEGAAPAVSEDEKEQAQAQAAEQGESGDSDERFVQYVVPLRAAAQVVSRPSGFQGDGSPSSRVGVASAETTISPQQWNAVGIPASEPLVWNFDNNWRIPVSKLSKLQLNYLLVDDRKYNGVRFELVDGAGNKVDQ</sequence>
<accession>A0A1A6BJE9</accession>
<dbReference type="EMBL" id="MAEM01000186">
    <property type="protein sequence ID" value="OBS02455.1"/>
    <property type="molecule type" value="Genomic_DNA"/>
</dbReference>
<evidence type="ECO:0000313" key="3">
    <source>
        <dbReference type="Proteomes" id="UP000093757"/>
    </source>
</evidence>
<dbReference type="AlphaFoldDB" id="A0A1A6BJE9"/>
<feature type="region of interest" description="Disordered" evidence="1">
    <location>
        <begin position="1"/>
        <end position="49"/>
    </location>
</feature>
<proteinExistence type="predicted"/>
<evidence type="ECO:0000313" key="2">
    <source>
        <dbReference type="EMBL" id="OBS02455.1"/>
    </source>
</evidence>
<organism evidence="2 3">
    <name type="scientific">Mycobacterium gordonae</name>
    <dbReference type="NCBI Taxonomy" id="1778"/>
    <lineage>
        <taxon>Bacteria</taxon>
        <taxon>Bacillati</taxon>
        <taxon>Actinomycetota</taxon>
        <taxon>Actinomycetes</taxon>
        <taxon>Mycobacteriales</taxon>
        <taxon>Mycobacteriaceae</taxon>
        <taxon>Mycobacterium</taxon>
    </lineage>
</organism>
<dbReference type="OrthoDB" id="4726408at2"/>
<feature type="region of interest" description="Disordered" evidence="1">
    <location>
        <begin position="65"/>
        <end position="84"/>
    </location>
</feature>
<dbReference type="Proteomes" id="UP000093757">
    <property type="component" value="Unassembled WGS sequence"/>
</dbReference>
<protein>
    <submittedName>
        <fullName evidence="2">Uncharacterized protein</fullName>
    </submittedName>
</protein>
<comment type="caution">
    <text evidence="2">The sequence shown here is derived from an EMBL/GenBank/DDBJ whole genome shotgun (WGS) entry which is preliminary data.</text>
</comment>
<evidence type="ECO:0000256" key="1">
    <source>
        <dbReference type="SAM" id="MobiDB-lite"/>
    </source>
</evidence>
<gene>
    <name evidence="2" type="ORF">A9W98_14860</name>
</gene>
<name>A0A1A6BJE9_MYCGO</name>